<sequence>MVGAEKESSEEKGGGVHPTEVVHETWPNNHQSEKVETDKGFNDGSLEEESDIKRNIIVRVKK</sequence>
<feature type="compositionally biased region" description="Basic and acidic residues" evidence="1">
    <location>
        <begin position="31"/>
        <end position="41"/>
    </location>
</feature>
<dbReference type="AlphaFoldDB" id="B9SRD0"/>
<feature type="region of interest" description="Disordered" evidence="1">
    <location>
        <begin position="1"/>
        <end position="48"/>
    </location>
</feature>
<accession>B9SRD0</accession>
<dbReference type="InParanoid" id="B9SRD0"/>
<organism evidence="2 3">
    <name type="scientific">Ricinus communis</name>
    <name type="common">Castor bean</name>
    <dbReference type="NCBI Taxonomy" id="3988"/>
    <lineage>
        <taxon>Eukaryota</taxon>
        <taxon>Viridiplantae</taxon>
        <taxon>Streptophyta</taxon>
        <taxon>Embryophyta</taxon>
        <taxon>Tracheophyta</taxon>
        <taxon>Spermatophyta</taxon>
        <taxon>Magnoliopsida</taxon>
        <taxon>eudicotyledons</taxon>
        <taxon>Gunneridae</taxon>
        <taxon>Pentapetalae</taxon>
        <taxon>rosids</taxon>
        <taxon>fabids</taxon>
        <taxon>Malpighiales</taxon>
        <taxon>Euphorbiaceae</taxon>
        <taxon>Acalyphoideae</taxon>
        <taxon>Acalypheae</taxon>
        <taxon>Ricinus</taxon>
    </lineage>
</organism>
<feature type="compositionally biased region" description="Basic and acidic residues" evidence="1">
    <location>
        <begin position="1"/>
        <end position="14"/>
    </location>
</feature>
<protein>
    <submittedName>
        <fullName evidence="2">Uncharacterized protein</fullName>
    </submittedName>
</protein>
<dbReference type="Proteomes" id="UP000008311">
    <property type="component" value="Unassembled WGS sequence"/>
</dbReference>
<gene>
    <name evidence="2" type="ORF">RCOM_0614150</name>
</gene>
<reference evidence="3" key="1">
    <citation type="journal article" date="2010" name="Nat. Biotechnol.">
        <title>Draft genome sequence of the oilseed species Ricinus communis.</title>
        <authorList>
            <person name="Chan A.P."/>
            <person name="Crabtree J."/>
            <person name="Zhao Q."/>
            <person name="Lorenzi H."/>
            <person name="Orvis J."/>
            <person name="Puiu D."/>
            <person name="Melake-Berhan A."/>
            <person name="Jones K.M."/>
            <person name="Redman J."/>
            <person name="Chen G."/>
            <person name="Cahoon E.B."/>
            <person name="Gedil M."/>
            <person name="Stanke M."/>
            <person name="Haas B.J."/>
            <person name="Wortman J.R."/>
            <person name="Fraser-Liggett C.M."/>
            <person name="Ravel J."/>
            <person name="Rabinowicz P.D."/>
        </authorList>
    </citation>
    <scope>NUCLEOTIDE SEQUENCE [LARGE SCALE GENOMIC DNA]</scope>
    <source>
        <strain evidence="3">cv. Hale</strain>
    </source>
</reference>
<evidence type="ECO:0000313" key="2">
    <source>
        <dbReference type="EMBL" id="EEF33861.1"/>
    </source>
</evidence>
<name>B9SRD0_RICCO</name>
<evidence type="ECO:0000256" key="1">
    <source>
        <dbReference type="SAM" id="MobiDB-lite"/>
    </source>
</evidence>
<keyword evidence="3" id="KW-1185">Reference proteome</keyword>
<evidence type="ECO:0000313" key="3">
    <source>
        <dbReference type="Proteomes" id="UP000008311"/>
    </source>
</evidence>
<proteinExistence type="predicted"/>
<dbReference type="EMBL" id="EQ974096">
    <property type="protein sequence ID" value="EEF33861.1"/>
    <property type="molecule type" value="Genomic_DNA"/>
</dbReference>